<dbReference type="EMBL" id="JAWIZZ010000073">
    <property type="protein sequence ID" value="KAK5773638.1"/>
    <property type="molecule type" value="Genomic_DNA"/>
</dbReference>
<reference evidence="2" key="1">
    <citation type="submission" date="2023-07" db="EMBL/GenBank/DDBJ databases">
        <title>A draft genome of Kazachstania heterogenica Y-27499.</title>
        <authorList>
            <person name="Donic C."/>
            <person name="Kralova J.S."/>
            <person name="Fidel L."/>
            <person name="Ben-Dor S."/>
            <person name="Jung S."/>
        </authorList>
    </citation>
    <scope>NUCLEOTIDE SEQUENCE [LARGE SCALE GENOMIC DNA]</scope>
    <source>
        <strain evidence="2">Y27499</strain>
    </source>
</reference>
<accession>A0AAN7WRK5</accession>
<protein>
    <submittedName>
        <fullName evidence="1">Uncharacterized protein</fullName>
    </submittedName>
</protein>
<dbReference type="Proteomes" id="UP001306508">
    <property type="component" value="Unassembled WGS sequence"/>
</dbReference>
<sequence length="182" mass="20914">MASRHTYLNRAGCYVSDSGVLGISISDLSTNDKVYLNFLPKRKTGNRLTAKSFSASIDVEVQDLNIWLVFIRKMNKLLPKKKGEIRQARIQSLIQFQNNKSLFVFKGEFFVLAAHVDDYIIATKDEDILEKYMTIKKIVKKLLKYFYNNRDIGLAIKRDNTSDLIIVAIINVLLKSEFDLKS</sequence>
<evidence type="ECO:0000313" key="2">
    <source>
        <dbReference type="Proteomes" id="UP001306508"/>
    </source>
</evidence>
<name>A0AAN7WRK5_9SACH</name>
<comment type="caution">
    <text evidence="1">The sequence shown here is derived from an EMBL/GenBank/DDBJ whole genome shotgun (WGS) entry which is preliminary data.</text>
</comment>
<proteinExistence type="predicted"/>
<evidence type="ECO:0000313" key="1">
    <source>
        <dbReference type="EMBL" id="KAK5773638.1"/>
    </source>
</evidence>
<organism evidence="1 2">
    <name type="scientific">Arxiozyma heterogenica</name>
    <dbReference type="NCBI Taxonomy" id="278026"/>
    <lineage>
        <taxon>Eukaryota</taxon>
        <taxon>Fungi</taxon>
        <taxon>Dikarya</taxon>
        <taxon>Ascomycota</taxon>
        <taxon>Saccharomycotina</taxon>
        <taxon>Saccharomycetes</taxon>
        <taxon>Saccharomycetales</taxon>
        <taxon>Saccharomycetaceae</taxon>
        <taxon>Arxiozyma</taxon>
    </lineage>
</organism>
<keyword evidence="2" id="KW-1185">Reference proteome</keyword>
<dbReference type="AlphaFoldDB" id="A0AAN7WRK5"/>
<gene>
    <name evidence="1" type="ORF">RI543_005160</name>
</gene>